<dbReference type="AlphaFoldDB" id="A0A0R3WR80"/>
<dbReference type="SUPFAM" id="SSF53649">
    <property type="entry name" value="Alkaline phosphatase-like"/>
    <property type="match status" value="2"/>
</dbReference>
<name>A0A0R3WR80_HYDTA</name>
<dbReference type="STRING" id="6205.A0A0R3WR80"/>
<keyword evidence="1" id="KW-0812">Transmembrane</keyword>
<dbReference type="InterPro" id="IPR017850">
    <property type="entry name" value="Alkaline_phosphatase_core_sf"/>
</dbReference>
<protein>
    <submittedName>
        <fullName evidence="4">Alkaline phosphatase family protein</fullName>
    </submittedName>
</protein>
<keyword evidence="3" id="KW-1185">Reference proteome</keyword>
<proteinExistence type="predicted"/>
<evidence type="ECO:0000313" key="3">
    <source>
        <dbReference type="Proteomes" id="UP000274429"/>
    </source>
</evidence>
<accession>A0A0R3WR80</accession>
<dbReference type="Proteomes" id="UP000274429">
    <property type="component" value="Unassembled WGS sequence"/>
</dbReference>
<dbReference type="GO" id="GO:0016787">
    <property type="term" value="F:hydrolase activity"/>
    <property type="evidence" value="ECO:0007669"/>
    <property type="project" value="UniProtKB-ARBA"/>
</dbReference>
<dbReference type="Gene3D" id="3.40.720.10">
    <property type="entry name" value="Alkaline Phosphatase, subunit A"/>
    <property type="match status" value="2"/>
</dbReference>
<evidence type="ECO:0000256" key="1">
    <source>
        <dbReference type="SAM" id="Phobius"/>
    </source>
</evidence>
<evidence type="ECO:0000313" key="4">
    <source>
        <dbReference type="WBParaSite" id="TTAC_0000327001-mRNA-1"/>
    </source>
</evidence>
<dbReference type="CDD" id="cd16018">
    <property type="entry name" value="Enpp"/>
    <property type="match status" value="1"/>
</dbReference>
<feature type="transmembrane region" description="Helical" evidence="1">
    <location>
        <begin position="114"/>
        <end position="135"/>
    </location>
</feature>
<dbReference type="PANTHER" id="PTHR10151:SF120">
    <property type="entry name" value="BIS(5'-ADENOSYL)-TRIPHOSPHATASE"/>
    <property type="match status" value="1"/>
</dbReference>
<dbReference type="EMBL" id="UYWX01002131">
    <property type="protein sequence ID" value="VDM22246.1"/>
    <property type="molecule type" value="Genomic_DNA"/>
</dbReference>
<evidence type="ECO:0000313" key="2">
    <source>
        <dbReference type="EMBL" id="VDM22246.1"/>
    </source>
</evidence>
<sequence length="469" mass="54271">MHGYDNEERDMHPFMLAMGPDIPHFTDRQHFYQIDLYPYICAMLGLDKPNKIDGLIDRVLPFLKNKPSEEYLQQFRLYASDLPDWRRQLTSGITNYKSSYRLTSFSLQRKMQSLLVLLFLLCGTCYAQKVILVSLDGFRHDYIEYALQNGRNVSAFQKIAKQGFRGMQVQNVMVTLTFPSHFALATGRTVEHHGLVGNTFYDPDLKDYYKYTNSTKNLQPQWFTMNHNEQIWLTNQRNGGKSGVVYWPSSDSRMYGEMEYVNFGLYSSLPSIRFRVDRVMDWITKPDVNLVVMYYNEPDHSGHGHGPDSKEVLDALEVVNDGIAYLLQRIEQSDDFDEPPNIIVTSDHGMTRVSNKKIVNVSEVLSPDEYIFGVDGSPATLGVWPKPYSLTVDQLYDRLKKLPNCDVYRKEDIPDKYHYKNNKRIAPIVVFPHLGWMVQTNASDPYKDTLSKSSIPILTSYFTPFTRVD</sequence>
<dbReference type="OrthoDB" id="415411at2759"/>
<dbReference type="WBParaSite" id="TTAC_0000327001-mRNA-1">
    <property type="protein sequence ID" value="TTAC_0000327001-mRNA-1"/>
    <property type="gene ID" value="TTAC_0000327001"/>
</dbReference>
<dbReference type="PANTHER" id="PTHR10151">
    <property type="entry name" value="ECTONUCLEOTIDE PYROPHOSPHATASE/PHOSPHODIESTERASE"/>
    <property type="match status" value="1"/>
</dbReference>
<dbReference type="Gene3D" id="3.30.1360.180">
    <property type="match status" value="1"/>
</dbReference>
<keyword evidence="1" id="KW-1133">Transmembrane helix</keyword>
<dbReference type="InterPro" id="IPR002591">
    <property type="entry name" value="Phosphodiest/P_Trfase"/>
</dbReference>
<organism evidence="4">
    <name type="scientific">Hydatigena taeniaeformis</name>
    <name type="common">Feline tapeworm</name>
    <name type="synonym">Taenia taeniaeformis</name>
    <dbReference type="NCBI Taxonomy" id="6205"/>
    <lineage>
        <taxon>Eukaryota</taxon>
        <taxon>Metazoa</taxon>
        <taxon>Spiralia</taxon>
        <taxon>Lophotrochozoa</taxon>
        <taxon>Platyhelminthes</taxon>
        <taxon>Cestoda</taxon>
        <taxon>Eucestoda</taxon>
        <taxon>Cyclophyllidea</taxon>
        <taxon>Taeniidae</taxon>
        <taxon>Hydatigera</taxon>
    </lineage>
</organism>
<reference evidence="2 3" key="2">
    <citation type="submission" date="2018-11" db="EMBL/GenBank/DDBJ databases">
        <authorList>
            <consortium name="Pathogen Informatics"/>
        </authorList>
    </citation>
    <scope>NUCLEOTIDE SEQUENCE [LARGE SCALE GENOMIC DNA]</scope>
</reference>
<gene>
    <name evidence="2" type="ORF">TTAC_LOCUS3254</name>
</gene>
<dbReference type="Pfam" id="PF01663">
    <property type="entry name" value="Phosphodiest"/>
    <property type="match status" value="1"/>
</dbReference>
<reference evidence="4" key="1">
    <citation type="submission" date="2017-02" db="UniProtKB">
        <authorList>
            <consortium name="WormBaseParasite"/>
        </authorList>
    </citation>
    <scope>IDENTIFICATION</scope>
</reference>
<keyword evidence="1" id="KW-0472">Membrane</keyword>